<dbReference type="AlphaFoldDB" id="A0A085VZU9"/>
<dbReference type="PANTHER" id="PTHR35851">
    <property type="entry name" value="CELL DIVISION PROTEIN FTSQ"/>
    <property type="match status" value="1"/>
</dbReference>
<dbReference type="GO" id="GO:0032153">
    <property type="term" value="C:cell division site"/>
    <property type="evidence" value="ECO:0007669"/>
    <property type="project" value="UniProtKB-UniRule"/>
</dbReference>
<dbReference type="InterPro" id="IPR013685">
    <property type="entry name" value="POTRA_FtsQ_type"/>
</dbReference>
<dbReference type="Pfam" id="PF08478">
    <property type="entry name" value="POTRA_1"/>
    <property type="match status" value="1"/>
</dbReference>
<dbReference type="InterPro" id="IPR005548">
    <property type="entry name" value="Cell_div_FtsQ/DivIB_C"/>
</dbReference>
<dbReference type="RefSeq" id="WP_338034357.1">
    <property type="nucleotide sequence ID" value="NZ_JMCB01000026.1"/>
</dbReference>
<feature type="domain" description="POTRA" evidence="10">
    <location>
        <begin position="69"/>
        <end position="137"/>
    </location>
</feature>
<organism evidence="11 12">
    <name type="scientific">Hyalangium minutum</name>
    <dbReference type="NCBI Taxonomy" id="394096"/>
    <lineage>
        <taxon>Bacteria</taxon>
        <taxon>Pseudomonadati</taxon>
        <taxon>Myxococcota</taxon>
        <taxon>Myxococcia</taxon>
        <taxon>Myxococcales</taxon>
        <taxon>Cystobacterineae</taxon>
        <taxon>Archangiaceae</taxon>
        <taxon>Hyalangium</taxon>
    </lineage>
</organism>
<dbReference type="PATRIC" id="fig|394096.3.peg.8318"/>
<dbReference type="InterPro" id="IPR026579">
    <property type="entry name" value="FtsQ"/>
</dbReference>
<protein>
    <recommendedName>
        <fullName evidence="9">Cell division protein FtsQ</fullName>
    </recommendedName>
</protein>
<dbReference type="Pfam" id="PF03799">
    <property type="entry name" value="FtsQ_DivIB_C"/>
    <property type="match status" value="1"/>
</dbReference>
<evidence type="ECO:0000313" key="12">
    <source>
        <dbReference type="Proteomes" id="UP000028725"/>
    </source>
</evidence>
<evidence type="ECO:0000256" key="2">
    <source>
        <dbReference type="ARBA" id="ARBA00022475"/>
    </source>
</evidence>
<dbReference type="GO" id="GO:0090529">
    <property type="term" value="P:cell septum assembly"/>
    <property type="evidence" value="ECO:0007669"/>
    <property type="project" value="InterPro"/>
</dbReference>
<keyword evidence="3" id="KW-0997">Cell inner membrane</keyword>
<evidence type="ECO:0000256" key="4">
    <source>
        <dbReference type="ARBA" id="ARBA00022618"/>
    </source>
</evidence>
<keyword evidence="6 9" id="KW-1133">Transmembrane helix</keyword>
<dbReference type="PANTHER" id="PTHR35851:SF1">
    <property type="entry name" value="CELL DIVISION PROTEIN FTSQ"/>
    <property type="match status" value="1"/>
</dbReference>
<keyword evidence="7 9" id="KW-0472">Membrane</keyword>
<comment type="subcellular location">
    <subcellularLocation>
        <location evidence="9">Cell membrane</location>
        <topology evidence="9">Single-pass type II membrane protein</topology>
    </subcellularLocation>
    <subcellularLocation>
        <location evidence="1">Membrane</location>
    </subcellularLocation>
    <text evidence="9">Localizes to the division septum.</text>
</comment>
<dbReference type="Gene3D" id="3.10.20.310">
    <property type="entry name" value="membrane protein fhac"/>
    <property type="match status" value="1"/>
</dbReference>
<dbReference type="STRING" id="394096.DB31_4586"/>
<keyword evidence="5 9" id="KW-0812">Transmembrane</keyword>
<keyword evidence="12" id="KW-1185">Reference proteome</keyword>
<evidence type="ECO:0000256" key="1">
    <source>
        <dbReference type="ARBA" id="ARBA00004370"/>
    </source>
</evidence>
<dbReference type="InterPro" id="IPR034746">
    <property type="entry name" value="POTRA"/>
</dbReference>
<evidence type="ECO:0000256" key="6">
    <source>
        <dbReference type="ARBA" id="ARBA00022989"/>
    </source>
</evidence>
<gene>
    <name evidence="9" type="primary">ftsQ</name>
    <name evidence="11" type="ORF">DB31_4586</name>
</gene>
<evidence type="ECO:0000256" key="3">
    <source>
        <dbReference type="ARBA" id="ARBA00022519"/>
    </source>
</evidence>
<evidence type="ECO:0000256" key="5">
    <source>
        <dbReference type="ARBA" id="ARBA00022692"/>
    </source>
</evidence>
<dbReference type="PROSITE" id="PS51779">
    <property type="entry name" value="POTRA"/>
    <property type="match status" value="1"/>
</dbReference>
<evidence type="ECO:0000256" key="8">
    <source>
        <dbReference type="ARBA" id="ARBA00023306"/>
    </source>
</evidence>
<dbReference type="GO" id="GO:0043093">
    <property type="term" value="P:FtsZ-dependent cytokinesis"/>
    <property type="evidence" value="ECO:0007669"/>
    <property type="project" value="UniProtKB-UniRule"/>
</dbReference>
<comment type="similarity">
    <text evidence="9">Belongs to the FtsQ/DivIB family. FtsQ subfamily.</text>
</comment>
<evidence type="ECO:0000256" key="7">
    <source>
        <dbReference type="ARBA" id="ARBA00023136"/>
    </source>
</evidence>
<evidence type="ECO:0000313" key="11">
    <source>
        <dbReference type="EMBL" id="KFE60962.1"/>
    </source>
</evidence>
<dbReference type="HAMAP" id="MF_00911">
    <property type="entry name" value="FtsQ_subfam"/>
    <property type="match status" value="1"/>
</dbReference>
<comment type="caution">
    <text evidence="11">The sequence shown here is derived from an EMBL/GenBank/DDBJ whole genome shotgun (WGS) entry which is preliminary data.</text>
</comment>
<keyword evidence="8 9" id="KW-0131">Cell cycle</keyword>
<evidence type="ECO:0000259" key="10">
    <source>
        <dbReference type="PROSITE" id="PS51779"/>
    </source>
</evidence>
<comment type="function">
    <text evidence="9">Essential cell division protein.</text>
</comment>
<dbReference type="GO" id="GO:0005886">
    <property type="term" value="C:plasma membrane"/>
    <property type="evidence" value="ECO:0007669"/>
    <property type="project" value="UniProtKB-SubCell"/>
</dbReference>
<accession>A0A085VZU9</accession>
<keyword evidence="4 9" id="KW-0132">Cell division</keyword>
<evidence type="ECO:0000256" key="9">
    <source>
        <dbReference type="HAMAP-Rule" id="MF_00911"/>
    </source>
</evidence>
<dbReference type="Proteomes" id="UP000028725">
    <property type="component" value="Unassembled WGS sequence"/>
</dbReference>
<sequence>MRTCFFSMAFGKSKNRRRVDTAQKKEAVKGAVRNHGPSVAKGLLAAVITAGLIWGGIELRTWALASPRFQLQEANFTGLTRASRAELVRLSGLAVGQNLFAMDVAALEKAMLQHPWVHGVEVTRHFPATVSVEVVEHLPEALVVLGDLYVLDGEGEPFKRVTPGDGLDLPLVTGVERDAYVKDPAAARERMKAAIEVMHAYADLKPGRHERLSEVRVNGTSLTLVTVTGQEVLMGEGNTEAKLARLTRVRRELSTKGLAADVIHLENRARPGWVAVKLSSPVSERNGTSTQ</sequence>
<dbReference type="EMBL" id="JMCB01000026">
    <property type="protein sequence ID" value="KFE60962.1"/>
    <property type="molecule type" value="Genomic_DNA"/>
</dbReference>
<proteinExistence type="inferred from homology"/>
<reference evidence="11 12" key="1">
    <citation type="submission" date="2014-04" db="EMBL/GenBank/DDBJ databases">
        <title>Genome assembly of Hyalangium minutum DSM 14724.</title>
        <authorList>
            <person name="Sharma G."/>
            <person name="Subramanian S."/>
        </authorList>
    </citation>
    <scope>NUCLEOTIDE SEQUENCE [LARGE SCALE GENOMIC DNA]</scope>
    <source>
        <strain evidence="11 12">DSM 14724</strain>
    </source>
</reference>
<name>A0A085VZU9_9BACT</name>
<keyword evidence="2 9" id="KW-1003">Cell membrane</keyword>